<evidence type="ECO:0000313" key="1">
    <source>
        <dbReference type="EMBL" id="PFK03841.1"/>
    </source>
</evidence>
<evidence type="ECO:0000313" key="2">
    <source>
        <dbReference type="Proteomes" id="UP000224413"/>
    </source>
</evidence>
<feature type="non-terminal residue" evidence="1">
    <location>
        <position position="62"/>
    </location>
</feature>
<comment type="caution">
    <text evidence="1">The sequence shown here is derived from an EMBL/GenBank/DDBJ whole genome shotgun (WGS) entry which is preliminary data.</text>
</comment>
<protein>
    <submittedName>
        <fullName evidence="1">Uncharacterized protein</fullName>
    </submittedName>
</protein>
<dbReference type="Proteomes" id="UP000224413">
    <property type="component" value="Unassembled WGS sequence"/>
</dbReference>
<dbReference type="RefSeq" id="WP_098584731.1">
    <property type="nucleotide sequence ID" value="NZ_NUWJ01000448.1"/>
</dbReference>
<name>A0A9X6WUV1_BACCE</name>
<dbReference type="EMBL" id="NUWJ01000448">
    <property type="protein sequence ID" value="PFK03841.1"/>
    <property type="molecule type" value="Genomic_DNA"/>
</dbReference>
<dbReference type="AlphaFoldDB" id="A0A9X6WUV1"/>
<proteinExistence type="predicted"/>
<gene>
    <name evidence="1" type="ORF">COI98_32340</name>
</gene>
<accession>A0A9X6WUV1</accession>
<organism evidence="1 2">
    <name type="scientific">Bacillus cereus</name>
    <dbReference type="NCBI Taxonomy" id="1396"/>
    <lineage>
        <taxon>Bacteria</taxon>
        <taxon>Bacillati</taxon>
        <taxon>Bacillota</taxon>
        <taxon>Bacilli</taxon>
        <taxon>Bacillales</taxon>
        <taxon>Bacillaceae</taxon>
        <taxon>Bacillus</taxon>
        <taxon>Bacillus cereus group</taxon>
    </lineage>
</organism>
<sequence>MKIDIELLQEAFINLATEVYKRIVQFVSDYWEQIEELTVKYMEYRLEQPQPKVYGYVKHKVM</sequence>
<reference evidence="1 2" key="1">
    <citation type="submission" date="2017-09" db="EMBL/GenBank/DDBJ databases">
        <title>Large-scale bioinformatics analysis of Bacillus genomes uncovers conserved roles of natural products in bacterial physiology.</title>
        <authorList>
            <consortium name="Agbiome Team Llc"/>
            <person name="Bleich R.M."/>
            <person name="Grubbs K.J."/>
            <person name="Santa Maria K.C."/>
            <person name="Allen S.E."/>
            <person name="Farag S."/>
            <person name="Shank E.A."/>
            <person name="Bowers A."/>
        </authorList>
    </citation>
    <scope>NUCLEOTIDE SEQUENCE [LARGE SCALE GENOMIC DNA]</scope>
    <source>
        <strain evidence="1 2">AFS083741</strain>
    </source>
</reference>